<gene>
    <name evidence="2" type="ORF">CERZMDRAFT_90590</name>
</gene>
<reference evidence="2" key="1">
    <citation type="journal article" date="2020" name="Stud. Mycol.">
        <title>101 Dothideomycetes genomes: a test case for predicting lifestyles and emergence of pathogens.</title>
        <authorList>
            <person name="Haridas S."/>
            <person name="Albert R."/>
            <person name="Binder M."/>
            <person name="Bloem J."/>
            <person name="Labutti K."/>
            <person name="Salamov A."/>
            <person name="Andreopoulos B."/>
            <person name="Baker S."/>
            <person name="Barry K."/>
            <person name="Bills G."/>
            <person name="Bluhm B."/>
            <person name="Cannon C."/>
            <person name="Castanera R."/>
            <person name="Culley D."/>
            <person name="Daum C."/>
            <person name="Ezra D."/>
            <person name="Gonzalez J."/>
            <person name="Henrissat B."/>
            <person name="Kuo A."/>
            <person name="Liang C."/>
            <person name="Lipzen A."/>
            <person name="Lutzoni F."/>
            <person name="Magnuson J."/>
            <person name="Mondo S."/>
            <person name="Nolan M."/>
            <person name="Ohm R."/>
            <person name="Pangilinan J."/>
            <person name="Park H.-J."/>
            <person name="Ramirez L."/>
            <person name="Alfaro M."/>
            <person name="Sun H."/>
            <person name="Tritt A."/>
            <person name="Yoshinaga Y."/>
            <person name="Zwiers L.-H."/>
            <person name="Turgeon B."/>
            <person name="Goodwin S."/>
            <person name="Spatafora J."/>
            <person name="Crous P."/>
            <person name="Grigoriev I."/>
        </authorList>
    </citation>
    <scope>NUCLEOTIDE SEQUENCE</scope>
    <source>
        <strain evidence="2">SCOH1-5</strain>
    </source>
</reference>
<dbReference type="AlphaFoldDB" id="A0A6A6FIG1"/>
<organism evidence="2 3">
    <name type="scientific">Cercospora zeae-maydis SCOH1-5</name>
    <dbReference type="NCBI Taxonomy" id="717836"/>
    <lineage>
        <taxon>Eukaryota</taxon>
        <taxon>Fungi</taxon>
        <taxon>Dikarya</taxon>
        <taxon>Ascomycota</taxon>
        <taxon>Pezizomycotina</taxon>
        <taxon>Dothideomycetes</taxon>
        <taxon>Dothideomycetidae</taxon>
        <taxon>Mycosphaerellales</taxon>
        <taxon>Mycosphaerellaceae</taxon>
        <taxon>Cercospora</taxon>
    </lineage>
</organism>
<protein>
    <submittedName>
        <fullName evidence="2">Uncharacterized protein</fullName>
    </submittedName>
</protein>
<accession>A0A6A6FIG1</accession>
<feature type="signal peptide" evidence="1">
    <location>
        <begin position="1"/>
        <end position="24"/>
    </location>
</feature>
<feature type="chain" id="PRO_5025396404" evidence="1">
    <location>
        <begin position="25"/>
        <end position="90"/>
    </location>
</feature>
<evidence type="ECO:0000313" key="3">
    <source>
        <dbReference type="Proteomes" id="UP000799539"/>
    </source>
</evidence>
<keyword evidence="1" id="KW-0732">Signal</keyword>
<evidence type="ECO:0000313" key="2">
    <source>
        <dbReference type="EMBL" id="KAF2213210.1"/>
    </source>
</evidence>
<proteinExistence type="predicted"/>
<sequence>MTAGGVALLLECVLVLVELADDEARIPGGADAVAAAASDPVALFYIWQRERYAAKTSVAAAAAVVYGVALLWTTACVPRSDVSANRSLTL</sequence>
<name>A0A6A6FIG1_9PEZI</name>
<evidence type="ECO:0000256" key="1">
    <source>
        <dbReference type="SAM" id="SignalP"/>
    </source>
</evidence>
<dbReference type="Proteomes" id="UP000799539">
    <property type="component" value="Unassembled WGS sequence"/>
</dbReference>
<dbReference type="EMBL" id="ML992671">
    <property type="protein sequence ID" value="KAF2213210.1"/>
    <property type="molecule type" value="Genomic_DNA"/>
</dbReference>
<keyword evidence="3" id="KW-1185">Reference proteome</keyword>